<dbReference type="KEGG" id="eic:NT01EI_3381"/>
<gene>
    <name evidence="1" type="ordered locus">NT01EI_3381</name>
</gene>
<evidence type="ECO:0000313" key="2">
    <source>
        <dbReference type="Proteomes" id="UP000001485"/>
    </source>
</evidence>
<accession>C5BAW3</accession>
<dbReference type="HOGENOM" id="CLU_2245703_0_0_6"/>
<sequence length="104" mass="11822">MYSPSFSHRQQIKKHLTKYYTPLSDREPSIKYYYVLFIRGLISVHCADPPLTRRDRQSVTRYFPPPLRGGLANIPCRKIGAGYILLHGKPSYGSSIDHSVGAGR</sequence>
<reference evidence="2" key="1">
    <citation type="submission" date="2009-03" db="EMBL/GenBank/DDBJ databases">
        <title>Complete genome sequence of Edwardsiella ictaluri 93-146.</title>
        <authorList>
            <person name="Williams M.L."/>
            <person name="Gillaspy A.F."/>
            <person name="Dyer D.W."/>
            <person name="Thune R.L."/>
            <person name="Waldbieser G.C."/>
            <person name="Schuster S.C."/>
            <person name="Gipson J."/>
            <person name="Zaitshik J."/>
            <person name="Landry C."/>
            <person name="Lawrence M.L."/>
        </authorList>
    </citation>
    <scope>NUCLEOTIDE SEQUENCE [LARGE SCALE GENOMIC DNA]</scope>
    <source>
        <strain evidence="2">93-146</strain>
    </source>
</reference>
<reference evidence="1 2" key="2">
    <citation type="journal article" date="2012" name="J. Bacteriol.">
        <title>Genome Sequence of Edwardsiella ictaluri 93-146, a Strain Associated with a Natural Channel Catfish Outbreak of Enteric Septicemia of Catfish.</title>
        <authorList>
            <person name="Williams M.L."/>
            <person name="Gillaspy A.F."/>
            <person name="Dyer D.W."/>
            <person name="Thune R.L."/>
            <person name="Waldbieser G.C."/>
            <person name="Schuster S.C."/>
            <person name="Gipson J."/>
            <person name="Zaitshik J."/>
            <person name="Landry C."/>
            <person name="Banes M.M."/>
            <person name="Lawrence M.L."/>
        </authorList>
    </citation>
    <scope>NUCLEOTIDE SEQUENCE [LARGE SCALE GENOMIC DNA]</scope>
    <source>
        <strain evidence="1 2">93-146</strain>
    </source>
</reference>
<protein>
    <submittedName>
        <fullName evidence="1">Uncharacterized protein</fullName>
    </submittedName>
</protein>
<proteinExistence type="predicted"/>
<dbReference type="Proteomes" id="UP000001485">
    <property type="component" value="Chromosome"/>
</dbReference>
<dbReference type="AlphaFoldDB" id="C5BAW3"/>
<dbReference type="EMBL" id="CP001600">
    <property type="protein sequence ID" value="ACR70518.1"/>
    <property type="molecule type" value="Genomic_DNA"/>
</dbReference>
<organism evidence="1 2">
    <name type="scientific">Edwardsiella ictaluri (strain 93-146)</name>
    <dbReference type="NCBI Taxonomy" id="634503"/>
    <lineage>
        <taxon>Bacteria</taxon>
        <taxon>Pseudomonadati</taxon>
        <taxon>Pseudomonadota</taxon>
        <taxon>Gammaproteobacteria</taxon>
        <taxon>Enterobacterales</taxon>
        <taxon>Hafniaceae</taxon>
        <taxon>Edwardsiella</taxon>
    </lineage>
</organism>
<evidence type="ECO:0000313" key="1">
    <source>
        <dbReference type="EMBL" id="ACR70518.1"/>
    </source>
</evidence>
<name>C5BAW3_EDWI9</name>